<keyword evidence="3" id="KW-1185">Reference proteome</keyword>
<protein>
    <submittedName>
        <fullName evidence="2">Uncharacterized protein</fullName>
    </submittedName>
</protein>
<dbReference type="HOGENOM" id="CLU_1421730_0_0_1"/>
<dbReference type="GeneID" id="23632981"/>
<feature type="region of interest" description="Disordered" evidence="1">
    <location>
        <begin position="89"/>
        <end position="111"/>
    </location>
</feature>
<dbReference type="RefSeq" id="XP_011411830.1">
    <property type="nucleotide sequence ID" value="XM_011413528.1"/>
</dbReference>
<reference evidence="2 3" key="1">
    <citation type="journal article" date="2011" name="PLoS Genet.">
        <title>Genome sequencing and comparative transcriptomics of the model entomopathogenic fungi Metarhizium anisopliae and M. acridum.</title>
        <authorList>
            <person name="Gao Q."/>
            <person name="Jin K."/>
            <person name="Ying S.H."/>
            <person name="Zhang Y."/>
            <person name="Xiao G."/>
            <person name="Shang Y."/>
            <person name="Duan Z."/>
            <person name="Hu X."/>
            <person name="Xie X.Q."/>
            <person name="Zhou G."/>
            <person name="Peng G."/>
            <person name="Luo Z."/>
            <person name="Huang W."/>
            <person name="Wang B."/>
            <person name="Fang W."/>
            <person name="Wang S."/>
            <person name="Zhong Y."/>
            <person name="Ma L.J."/>
            <person name="St Leger R.J."/>
            <person name="Zhao G.P."/>
            <person name="Pei Y."/>
            <person name="Feng M.G."/>
            <person name="Xia Y."/>
            <person name="Wang C."/>
        </authorList>
    </citation>
    <scope>NUCLEOTIDE SEQUENCE [LARGE SCALE GENOMIC DNA]</scope>
    <source>
        <strain evidence="3">ARSEF 23 / ATCC MYA-3075</strain>
    </source>
</reference>
<evidence type="ECO:0000256" key="1">
    <source>
        <dbReference type="SAM" id="MobiDB-lite"/>
    </source>
</evidence>
<dbReference type="KEGG" id="maj:MAA_11533"/>
<gene>
    <name evidence="2" type="ORF">MAA_11533</name>
</gene>
<accession>A0A0B2XH12</accession>
<dbReference type="AlphaFoldDB" id="A0A0B2XH12"/>
<comment type="caution">
    <text evidence="2">The sequence shown here is derived from an EMBL/GenBank/DDBJ whole genome shotgun (WGS) entry which is preliminary data.</text>
</comment>
<dbReference type="Proteomes" id="UP000002498">
    <property type="component" value="Unassembled WGS sequence"/>
</dbReference>
<sequence length="191" mass="19997">MEPACECSPPRQDILIGSVPIRLGDVCVRNGQGLGFGAPESAGSGSRSRARQAAASASLVSPALDAHSIPGAAAQVDIESIARGEMPRPPEATVWFRQKRRPGGTQHRSTRGLPLVRCSRLSAKRLSSQSGKSSCTDGCCEFHFRPVAVAARLLVVDAEVLRRVSRALLVGQQETSGSAVMGFAAASILGH</sequence>
<proteinExistence type="predicted"/>
<evidence type="ECO:0000313" key="3">
    <source>
        <dbReference type="Proteomes" id="UP000002498"/>
    </source>
</evidence>
<dbReference type="EMBL" id="ADNJ02000009">
    <property type="protein sequence ID" value="KHO10852.1"/>
    <property type="molecule type" value="Genomic_DNA"/>
</dbReference>
<name>A0A0B2XH12_METRA</name>
<organism evidence="2 3">
    <name type="scientific">Metarhizium robertsii (strain ARSEF 23 / ATCC MYA-3075)</name>
    <name type="common">Metarhizium anisopliae (strain ARSEF 23)</name>
    <dbReference type="NCBI Taxonomy" id="655844"/>
    <lineage>
        <taxon>Eukaryota</taxon>
        <taxon>Fungi</taxon>
        <taxon>Dikarya</taxon>
        <taxon>Ascomycota</taxon>
        <taxon>Pezizomycotina</taxon>
        <taxon>Sordariomycetes</taxon>
        <taxon>Hypocreomycetidae</taxon>
        <taxon>Hypocreales</taxon>
        <taxon>Clavicipitaceae</taxon>
        <taxon>Metarhizium</taxon>
    </lineage>
</organism>
<evidence type="ECO:0000313" key="2">
    <source>
        <dbReference type="EMBL" id="KHO10852.1"/>
    </source>
</evidence>
<reference evidence="2 3" key="2">
    <citation type="journal article" date="2014" name="Proc. Natl. Acad. Sci. U.S.A.">
        <title>Trajectory and genomic determinants of fungal-pathogen speciation and host adaptation.</title>
        <authorList>
            <person name="Hu X."/>
            <person name="Xiao G."/>
            <person name="Zheng P."/>
            <person name="Shang Y."/>
            <person name="Su Y."/>
            <person name="Zhang X."/>
            <person name="Liu X."/>
            <person name="Zhan S."/>
            <person name="St Leger R.J."/>
            <person name="Wang C."/>
        </authorList>
    </citation>
    <scope>GENOME REANNOTATION</scope>
    <source>
        <strain evidence="3">ARSEF 23 / ATCC MYA-3075</strain>
    </source>
</reference>